<name>A0A7Z0EM52_9ACTN</name>
<dbReference type="EMBL" id="JACCFS010000001">
    <property type="protein sequence ID" value="NYJ33790.1"/>
    <property type="molecule type" value="Genomic_DNA"/>
</dbReference>
<reference evidence="2 3" key="1">
    <citation type="submission" date="2020-07" db="EMBL/GenBank/DDBJ databases">
        <title>Sequencing the genomes of 1000 actinobacteria strains.</title>
        <authorList>
            <person name="Klenk H.-P."/>
        </authorList>
    </citation>
    <scope>NUCLEOTIDE SEQUENCE [LARGE SCALE GENOMIC DNA]</scope>
    <source>
        <strain evidence="2 3">DSM 44442</strain>
    </source>
</reference>
<proteinExistence type="predicted"/>
<feature type="compositionally biased region" description="Basic and acidic residues" evidence="1">
    <location>
        <begin position="22"/>
        <end position="35"/>
    </location>
</feature>
<evidence type="ECO:0000256" key="1">
    <source>
        <dbReference type="SAM" id="MobiDB-lite"/>
    </source>
</evidence>
<evidence type="ECO:0000313" key="2">
    <source>
        <dbReference type="EMBL" id="NYJ33790.1"/>
    </source>
</evidence>
<evidence type="ECO:0000313" key="3">
    <source>
        <dbReference type="Proteomes" id="UP000572051"/>
    </source>
</evidence>
<feature type="region of interest" description="Disordered" evidence="1">
    <location>
        <begin position="1"/>
        <end position="50"/>
    </location>
</feature>
<accession>A0A7Z0EM52</accession>
<dbReference type="AlphaFoldDB" id="A0A7Z0EM52"/>
<dbReference type="RefSeq" id="WP_179819770.1">
    <property type="nucleotide sequence ID" value="NZ_JACCFS010000001.1"/>
</dbReference>
<dbReference type="Proteomes" id="UP000572051">
    <property type="component" value="Unassembled WGS sequence"/>
</dbReference>
<feature type="compositionally biased region" description="Basic and acidic residues" evidence="1">
    <location>
        <begin position="1"/>
        <end position="14"/>
    </location>
</feature>
<protein>
    <submittedName>
        <fullName evidence="2">Uncharacterized protein</fullName>
    </submittedName>
</protein>
<comment type="caution">
    <text evidence="2">The sequence shown here is derived from an EMBL/GenBank/DDBJ whole genome shotgun (WGS) entry which is preliminary data.</text>
</comment>
<sequence length="98" mass="10952">MIVMDRPVRPETFPRRPSNITRPDRTPEPRPETRTGPRTGPGLAPDAGAPLASLARQGWTVWFGRHTRQYWAAHTGRMRLVCADSPEDLVRAAGEARP</sequence>
<gene>
    <name evidence="2" type="ORF">HNR10_001671</name>
</gene>
<keyword evidence="3" id="KW-1185">Reference proteome</keyword>
<organism evidence="2 3">
    <name type="scientific">Nocardiopsis aegyptia</name>
    <dbReference type="NCBI Taxonomy" id="220378"/>
    <lineage>
        <taxon>Bacteria</taxon>
        <taxon>Bacillati</taxon>
        <taxon>Actinomycetota</taxon>
        <taxon>Actinomycetes</taxon>
        <taxon>Streptosporangiales</taxon>
        <taxon>Nocardiopsidaceae</taxon>
        <taxon>Nocardiopsis</taxon>
    </lineage>
</organism>
<feature type="compositionally biased region" description="Low complexity" evidence="1">
    <location>
        <begin position="36"/>
        <end position="50"/>
    </location>
</feature>